<evidence type="ECO:0000313" key="1">
    <source>
        <dbReference type="EMBL" id="ANM70923.1"/>
    </source>
</evidence>
<dbReference type="EMBL" id="CP002688">
    <property type="protein sequence ID" value="ANM70923.1"/>
    <property type="molecule type" value="Genomic_DNA"/>
</dbReference>
<accession>A0A1P8BH47</accession>
<sequence>DAAFQNIKIHLSWISCLKLHLNSIKFTLEPVLRARIDHLASHLCYVGTPLAAAATTTTTR</sequence>
<dbReference type="RefSeq" id="NP_001332495.1">
    <property type="nucleotide sequence ID" value="NM_001345375.1"/>
</dbReference>
<dbReference type="AlphaFoldDB" id="A0A1P8BH47"/>
<evidence type="ECO:0000313" key="2">
    <source>
        <dbReference type="Proteomes" id="UP000006548"/>
    </source>
</evidence>
<proteinExistence type="predicted"/>
<protein>
    <submittedName>
        <fullName evidence="1">Uncharacterized protein</fullName>
    </submittedName>
</protein>
<dbReference type="TAIR" id="AT5G59895"/>
<dbReference type="GeneID" id="28721279"/>
<name>A0A1P8BH47_ARATH</name>
<dbReference type="ExpressionAtlas" id="A0A1P8BH47">
    <property type="expression patterns" value="baseline"/>
</dbReference>
<dbReference type="KEGG" id="ath:AT5G59895"/>
<keyword evidence="2" id="KW-1185">Reference proteome</keyword>
<gene>
    <name evidence="1" type="ordered locus">At5g59895</name>
</gene>
<feature type="non-terminal residue" evidence="1">
    <location>
        <position position="1"/>
    </location>
</feature>
<reference evidence="1 2" key="1">
    <citation type="journal article" date="2000" name="Nature">
        <title>Sequence and analysis of chromosome 5 of the plant Arabidopsis thaliana.</title>
        <authorList>
            <consortium name="Kazusa DNA Research Institute"/>
            <consortium name="Cold Spring Harbor and Washington University in St Louis Sequencing Consortium"/>
            <consortium name="European Union Arabidopsis Genome Sequencing Consortium"/>
            <person name="Tabata S."/>
            <person name="Kaneko T."/>
            <person name="Nakamura Y."/>
            <person name="Kotani H."/>
            <person name="Kato T."/>
            <person name="Asamizu E."/>
            <person name="Miyajima N."/>
            <person name="Sasamoto S."/>
            <person name="Kimura T."/>
            <person name="Hosouchi T."/>
            <person name="Kawashima K."/>
            <person name="Kohara M."/>
            <person name="Matsumoto M."/>
            <person name="Matsuno A."/>
            <person name="Muraki A."/>
            <person name="Nakayama S."/>
            <person name="Nakazaki N."/>
            <person name="Naruo K."/>
            <person name="Okumura S."/>
            <person name="Shinpo S."/>
            <person name="Takeuchi C."/>
            <person name="Wada T."/>
            <person name="Watanabe A."/>
            <person name="Yamada M."/>
            <person name="Yasuda M."/>
            <person name="Sato S."/>
            <person name="de la Bastide M."/>
            <person name="Huang E."/>
            <person name="Spiegel L."/>
            <person name="Gnoj L."/>
            <person name="O'Shaughnessy A."/>
            <person name="Preston R."/>
            <person name="Habermann K."/>
            <person name="Murray J."/>
            <person name="Johnson D."/>
            <person name="Rohlfing T."/>
            <person name="Nelson J."/>
            <person name="Stoneking T."/>
            <person name="Pepin K."/>
            <person name="Spieth J."/>
            <person name="Sekhon M."/>
            <person name="Armstrong J."/>
            <person name="Becker M."/>
            <person name="Belter E."/>
            <person name="Cordum H."/>
            <person name="Cordes M."/>
            <person name="Courtney L."/>
            <person name="Courtney W."/>
            <person name="Dante M."/>
            <person name="Du H."/>
            <person name="Edwards J."/>
            <person name="Fryman J."/>
            <person name="Haakensen B."/>
            <person name="Lamar E."/>
            <person name="Latreille P."/>
            <person name="Leonard S."/>
            <person name="Meyer R."/>
            <person name="Mulvaney E."/>
            <person name="Ozersky P."/>
            <person name="Riley A."/>
            <person name="Strowmatt C."/>
            <person name="Wagner-McPherson C."/>
            <person name="Wollam A."/>
            <person name="Yoakum M."/>
            <person name="Bell M."/>
            <person name="Dedhia N."/>
            <person name="Parnell L."/>
            <person name="Shah R."/>
            <person name="Rodriguez M."/>
            <person name="See L.H."/>
            <person name="Vil D."/>
            <person name="Baker J."/>
            <person name="Kirchoff K."/>
            <person name="Toth K."/>
            <person name="King L."/>
            <person name="Bahret A."/>
            <person name="Miller B."/>
            <person name="Marra M."/>
            <person name="Martienssen R."/>
            <person name="McCombie W.R."/>
            <person name="Wilson R.K."/>
            <person name="Murphy G."/>
            <person name="Bancroft I."/>
            <person name="Volckaert G."/>
            <person name="Wambutt R."/>
            <person name="Dusterhoft A."/>
            <person name="Stiekema W."/>
            <person name="Pohl T."/>
            <person name="Entian K.D."/>
            <person name="Terryn N."/>
            <person name="Hartley N."/>
            <person name="Bent E."/>
            <person name="Johnson S."/>
            <person name="Langham S.A."/>
            <person name="McCullagh B."/>
            <person name="Robben J."/>
            <person name="Grymonprez B."/>
            <person name="Zimmermann W."/>
            <person name="Ramsperger U."/>
            <person name="Wedler H."/>
            <person name="Balke K."/>
            <person name="Wedler E."/>
            <person name="Peters S."/>
            <person name="van Staveren M."/>
            <person name="Dirkse W."/>
            <person name="Mooijman P."/>
            <person name="Lankhorst R.K."/>
            <person name="Weitzenegger T."/>
            <person name="Bothe G."/>
            <person name="Rose M."/>
            <person name="Hauf J."/>
            <person name="Berneiser S."/>
            <person name="Hempel S."/>
            <person name="Feldpausch M."/>
            <person name="Lamberth S."/>
            <person name="Villarroel R."/>
            <person name="Gielen J."/>
            <person name="Ardiles W."/>
            <person name="Bents O."/>
            <person name="Lemcke K."/>
            <person name="Kolesov G."/>
            <person name="Mayer K."/>
            <person name="Rudd S."/>
            <person name="Schoof H."/>
            <person name="Schueller C."/>
            <person name="Zaccaria P."/>
            <person name="Mewes H.W."/>
            <person name="Bevan M."/>
            <person name="Fransz P."/>
        </authorList>
    </citation>
    <scope>NUCLEOTIDE SEQUENCE [LARGE SCALE GENOMIC DNA]</scope>
    <source>
        <strain evidence="2">cv. Columbia</strain>
    </source>
</reference>
<reference evidence="2" key="2">
    <citation type="journal article" date="2017" name="Plant J.">
        <title>Araport11: a complete reannotation of the Arabidopsis thaliana reference genome.</title>
        <authorList>
            <person name="Cheng C.Y."/>
            <person name="Krishnakumar V."/>
            <person name="Chan A.P."/>
            <person name="Thibaud-Nissen F."/>
            <person name="Schobel S."/>
            <person name="Town C.D."/>
        </authorList>
    </citation>
    <scope>GENOME REANNOTATION</scope>
    <source>
        <strain evidence="2">cv. Columbia</strain>
    </source>
</reference>
<dbReference type="InParanoid" id="A0A1P8BH47"/>
<dbReference type="Proteomes" id="UP000006548">
    <property type="component" value="Chromosome 5"/>
</dbReference>
<organism evidence="1 2">
    <name type="scientific">Arabidopsis thaliana</name>
    <name type="common">Mouse-ear cress</name>
    <dbReference type="NCBI Taxonomy" id="3702"/>
    <lineage>
        <taxon>Eukaryota</taxon>
        <taxon>Viridiplantae</taxon>
        <taxon>Streptophyta</taxon>
        <taxon>Embryophyta</taxon>
        <taxon>Tracheophyta</taxon>
        <taxon>Spermatophyta</taxon>
        <taxon>Magnoliopsida</taxon>
        <taxon>eudicotyledons</taxon>
        <taxon>Gunneridae</taxon>
        <taxon>Pentapetalae</taxon>
        <taxon>rosids</taxon>
        <taxon>malvids</taxon>
        <taxon>Brassicales</taxon>
        <taxon>Brassicaceae</taxon>
        <taxon>Camelineae</taxon>
        <taxon>Arabidopsis</taxon>
    </lineage>
</organism>